<sequence>MPVNSLVQNCTISDPHSNAFIDVKGDYLADFNRSGNLPDGTGQISFVNMAQGIVYVNNHQTYVLQMAIFFFNIQTSLSEVPIYSIIACFTVNINSWKPKNFLVFLKLFCFVQQIIYFKRIAGLWDNFDDRYDIQRKFTHF</sequence>
<comment type="caution">
    <text evidence="1">The sequence shown here is derived from an EMBL/GenBank/DDBJ whole genome shotgun (WGS) entry which is preliminary data.</text>
</comment>
<name>A0A8H4EKF3_GIGMA</name>
<dbReference type="AlphaFoldDB" id="A0A8H4EKF3"/>
<dbReference type="OrthoDB" id="10022113at2759"/>
<evidence type="ECO:0000313" key="2">
    <source>
        <dbReference type="Proteomes" id="UP000439903"/>
    </source>
</evidence>
<gene>
    <name evidence="1" type="ORF">F8M41_019682</name>
</gene>
<proteinExistence type="predicted"/>
<protein>
    <submittedName>
        <fullName evidence="1">Uncharacterized protein</fullName>
    </submittedName>
</protein>
<reference evidence="1 2" key="1">
    <citation type="journal article" date="2019" name="Environ. Microbiol.">
        <title>At the nexus of three kingdoms: the genome of the mycorrhizal fungus Gigaspora margarita provides insights into plant, endobacterial and fungal interactions.</title>
        <authorList>
            <person name="Venice F."/>
            <person name="Ghignone S."/>
            <person name="Salvioli di Fossalunga A."/>
            <person name="Amselem J."/>
            <person name="Novero M."/>
            <person name="Xianan X."/>
            <person name="Sedzielewska Toro K."/>
            <person name="Morin E."/>
            <person name="Lipzen A."/>
            <person name="Grigoriev I.V."/>
            <person name="Henrissat B."/>
            <person name="Martin F.M."/>
            <person name="Bonfante P."/>
        </authorList>
    </citation>
    <scope>NUCLEOTIDE SEQUENCE [LARGE SCALE GENOMIC DNA]</scope>
    <source>
        <strain evidence="1 2">BEG34</strain>
    </source>
</reference>
<organism evidence="1 2">
    <name type="scientific">Gigaspora margarita</name>
    <dbReference type="NCBI Taxonomy" id="4874"/>
    <lineage>
        <taxon>Eukaryota</taxon>
        <taxon>Fungi</taxon>
        <taxon>Fungi incertae sedis</taxon>
        <taxon>Mucoromycota</taxon>
        <taxon>Glomeromycotina</taxon>
        <taxon>Glomeromycetes</taxon>
        <taxon>Diversisporales</taxon>
        <taxon>Gigasporaceae</taxon>
        <taxon>Gigaspora</taxon>
    </lineage>
</organism>
<dbReference type="Proteomes" id="UP000439903">
    <property type="component" value="Unassembled WGS sequence"/>
</dbReference>
<keyword evidence="2" id="KW-1185">Reference proteome</keyword>
<dbReference type="EMBL" id="WTPW01000517">
    <property type="protein sequence ID" value="KAF0503151.1"/>
    <property type="molecule type" value="Genomic_DNA"/>
</dbReference>
<accession>A0A8H4EKF3</accession>
<evidence type="ECO:0000313" key="1">
    <source>
        <dbReference type="EMBL" id="KAF0503151.1"/>
    </source>
</evidence>